<reference evidence="3 4" key="1">
    <citation type="journal article" name="Sci. Rep.">
        <title>Telomere-to-telomere assembled and centromere annotated genomes of the two main subspecies of the button mushroom Agaricus bisporus reveal especially polymorphic chromosome ends.</title>
        <authorList>
            <person name="Sonnenberg A.S.M."/>
            <person name="Sedaghat-Telgerd N."/>
            <person name="Lavrijssen B."/>
            <person name="Ohm R.A."/>
            <person name="Hendrickx P.M."/>
            <person name="Scholtmeijer K."/>
            <person name="Baars J.J.P."/>
            <person name="van Peer A."/>
        </authorList>
    </citation>
    <scope>NUCLEOTIDE SEQUENCE [LARGE SCALE GENOMIC DNA]</scope>
    <source>
        <strain evidence="3 4">H119_p4</strain>
    </source>
</reference>
<organism evidence="3 4">
    <name type="scientific">Agaricus bisporus var. burnettii</name>
    <dbReference type="NCBI Taxonomy" id="192524"/>
    <lineage>
        <taxon>Eukaryota</taxon>
        <taxon>Fungi</taxon>
        <taxon>Dikarya</taxon>
        <taxon>Basidiomycota</taxon>
        <taxon>Agaricomycotina</taxon>
        <taxon>Agaricomycetes</taxon>
        <taxon>Agaricomycetidae</taxon>
        <taxon>Agaricales</taxon>
        <taxon>Agaricineae</taxon>
        <taxon>Agaricaceae</taxon>
        <taxon>Agaricus</taxon>
    </lineage>
</organism>
<gene>
    <name evidence="3" type="ORF">Agabi119p4_2217</name>
</gene>
<dbReference type="AlphaFoldDB" id="A0A8H7F8N3"/>
<evidence type="ECO:0000313" key="4">
    <source>
        <dbReference type="Proteomes" id="UP000629468"/>
    </source>
</evidence>
<keyword evidence="2" id="KW-0472">Membrane</keyword>
<evidence type="ECO:0000256" key="1">
    <source>
        <dbReference type="SAM" id="Coils"/>
    </source>
</evidence>
<proteinExistence type="predicted"/>
<keyword evidence="1" id="KW-0175">Coiled coil</keyword>
<sequence>MSYEKALSSFSEEEIIKEQEEITKFLEEPGTVAKFSEACKNIGQTAVAIDENFRIVQKGFADIVEKYGKDFPEVGNVYVPQWNGYMARWNGETGMLWSSRKLAAETAAALTDYGINLGLIADIQSPDDLEGAKLELEQYVEKHPVHIAKTVAEDFENLKTDIQGFSKDFTAYIEEQKQKLTEDAERFEAEIKQLQETITKLNVEIVVAVIALGCSFALGIVEGFLAIGPLLKLIADRIAAQRDLNTAQANLKATIEKQKALAAMQADFEKLKPNIDDICTKLGVFADIWTFATDQSAAINTELQEGMEVLTRKKFQTKLHLLMAQIEPLKEGMRQYASQIVPPS</sequence>
<dbReference type="Proteomes" id="UP000629468">
    <property type="component" value="Unassembled WGS sequence"/>
</dbReference>
<comment type="caution">
    <text evidence="3">The sequence shown here is derived from an EMBL/GenBank/DDBJ whole genome shotgun (WGS) entry which is preliminary data.</text>
</comment>
<keyword evidence="2" id="KW-1133">Transmembrane helix</keyword>
<dbReference type="SUPFAM" id="SSF58100">
    <property type="entry name" value="Bacterial hemolysins"/>
    <property type="match status" value="1"/>
</dbReference>
<accession>A0A8H7F8N3</accession>
<evidence type="ECO:0000313" key="3">
    <source>
        <dbReference type="EMBL" id="KAF7782841.1"/>
    </source>
</evidence>
<feature type="transmembrane region" description="Helical" evidence="2">
    <location>
        <begin position="205"/>
        <end position="227"/>
    </location>
</feature>
<dbReference type="EMBL" id="JABXXO010000003">
    <property type="protein sequence ID" value="KAF7782841.1"/>
    <property type="molecule type" value="Genomic_DNA"/>
</dbReference>
<dbReference type="Gene3D" id="1.20.1170.10">
    <property type="match status" value="1"/>
</dbReference>
<evidence type="ECO:0000256" key="2">
    <source>
        <dbReference type="SAM" id="Phobius"/>
    </source>
</evidence>
<name>A0A8H7F8N3_AGABI</name>
<protein>
    <submittedName>
        <fullName evidence="3">Uncharacterized protein</fullName>
    </submittedName>
</protein>
<keyword evidence="2" id="KW-0812">Transmembrane</keyword>
<feature type="coiled-coil region" evidence="1">
    <location>
        <begin position="170"/>
        <end position="204"/>
    </location>
</feature>